<dbReference type="AlphaFoldDB" id="A0AAE0KPR0"/>
<dbReference type="Gene3D" id="3.30.70.270">
    <property type="match status" value="1"/>
</dbReference>
<feature type="domain" description="Reverse transcriptase" evidence="1">
    <location>
        <begin position="113"/>
        <end position="333"/>
    </location>
</feature>
<evidence type="ECO:0000259" key="1">
    <source>
        <dbReference type="PROSITE" id="PS50878"/>
    </source>
</evidence>
<dbReference type="PROSITE" id="PS50878">
    <property type="entry name" value="RT_POL"/>
    <property type="match status" value="1"/>
</dbReference>
<organism evidence="2 3">
    <name type="scientific">Cymbomonas tetramitiformis</name>
    <dbReference type="NCBI Taxonomy" id="36881"/>
    <lineage>
        <taxon>Eukaryota</taxon>
        <taxon>Viridiplantae</taxon>
        <taxon>Chlorophyta</taxon>
        <taxon>Pyramimonadophyceae</taxon>
        <taxon>Pyramimonadales</taxon>
        <taxon>Pyramimonadaceae</taxon>
        <taxon>Cymbomonas</taxon>
    </lineage>
</organism>
<gene>
    <name evidence="2" type="ORF">CYMTET_34663</name>
</gene>
<accession>A0AAE0KPR0</accession>
<sequence>MVLQLRTSIDGEGASKSDSDSLRAKLKFIEDCVYQGTQDVVTDTLIKEYIDEFERGKNKASLYANMKSAALAETGAGRGVGRGAGEEGAKSRWRKGQRRSFNESLAGPRCVGFDESPHGSPTSKHVSRAFLVKKPGENKWRLVFDFKWMYSFCVKSKVKMKTLKKLRQLAEPNDWCFSFDLQDGYHVVGIDPDFQKYMQFDLQGHLFQCTALPFGWLDSPRIFPKFMKVMVEAFRLPGAAENRRELPKLKNKRVTTPRYEERRRAGGVHRDLRRRGARVLTYMDDFLILASTEEEAFVQRERVQRVLARLGFSRNKKGQWEPGQLIEHLGLEVDLKEGLFRVTEKRIDKIHTHAKSIICDAAGEKRWQSARCLEAFNGLCQTVYLAVPAARLYLCNLHFVLTTKRS</sequence>
<dbReference type="EMBL" id="LGRX02021895">
    <property type="protein sequence ID" value="KAK3256187.1"/>
    <property type="molecule type" value="Genomic_DNA"/>
</dbReference>
<evidence type="ECO:0000313" key="2">
    <source>
        <dbReference type="EMBL" id="KAK3256187.1"/>
    </source>
</evidence>
<name>A0AAE0KPR0_9CHLO</name>
<dbReference type="Proteomes" id="UP001190700">
    <property type="component" value="Unassembled WGS sequence"/>
</dbReference>
<dbReference type="InterPro" id="IPR043502">
    <property type="entry name" value="DNA/RNA_pol_sf"/>
</dbReference>
<reference evidence="2 3" key="1">
    <citation type="journal article" date="2015" name="Genome Biol. Evol.">
        <title>Comparative Genomics of a Bacterivorous Green Alga Reveals Evolutionary Causalities and Consequences of Phago-Mixotrophic Mode of Nutrition.</title>
        <authorList>
            <person name="Burns J.A."/>
            <person name="Paasch A."/>
            <person name="Narechania A."/>
            <person name="Kim E."/>
        </authorList>
    </citation>
    <scope>NUCLEOTIDE SEQUENCE [LARGE SCALE GENOMIC DNA]</scope>
    <source>
        <strain evidence="2 3">PLY_AMNH</strain>
    </source>
</reference>
<dbReference type="InterPro" id="IPR000477">
    <property type="entry name" value="RT_dom"/>
</dbReference>
<dbReference type="SUPFAM" id="SSF56672">
    <property type="entry name" value="DNA/RNA polymerases"/>
    <property type="match status" value="1"/>
</dbReference>
<evidence type="ECO:0000313" key="3">
    <source>
        <dbReference type="Proteomes" id="UP001190700"/>
    </source>
</evidence>
<dbReference type="Pfam" id="PF00078">
    <property type="entry name" value="RVT_1"/>
    <property type="match status" value="1"/>
</dbReference>
<protein>
    <recommendedName>
        <fullName evidence="1">Reverse transcriptase domain-containing protein</fullName>
    </recommendedName>
</protein>
<proteinExistence type="predicted"/>
<keyword evidence="3" id="KW-1185">Reference proteome</keyword>
<dbReference type="InterPro" id="IPR052055">
    <property type="entry name" value="Hepadnavirus_pol/RT"/>
</dbReference>
<comment type="caution">
    <text evidence="2">The sequence shown here is derived from an EMBL/GenBank/DDBJ whole genome shotgun (WGS) entry which is preliminary data.</text>
</comment>
<dbReference type="PANTHER" id="PTHR33050:SF7">
    <property type="entry name" value="RIBONUCLEASE H"/>
    <property type="match status" value="1"/>
</dbReference>
<dbReference type="Gene3D" id="3.10.10.10">
    <property type="entry name" value="HIV Type 1 Reverse Transcriptase, subunit A, domain 1"/>
    <property type="match status" value="1"/>
</dbReference>
<dbReference type="InterPro" id="IPR043128">
    <property type="entry name" value="Rev_trsase/Diguanyl_cyclase"/>
</dbReference>
<dbReference type="PANTHER" id="PTHR33050">
    <property type="entry name" value="REVERSE TRANSCRIPTASE DOMAIN-CONTAINING PROTEIN"/>
    <property type="match status" value="1"/>
</dbReference>